<evidence type="ECO:0000313" key="11">
    <source>
        <dbReference type="EMBL" id="MTW20451.1"/>
    </source>
</evidence>
<dbReference type="PIRSF" id="PIRSF000524">
    <property type="entry name" value="SPT"/>
    <property type="match status" value="1"/>
</dbReference>
<dbReference type="PROSITE" id="PS00595">
    <property type="entry name" value="AA_TRANSFER_CLASS_5"/>
    <property type="match status" value="1"/>
</dbReference>
<evidence type="ECO:0000256" key="9">
    <source>
        <dbReference type="RuleBase" id="RU004504"/>
    </source>
</evidence>
<gene>
    <name evidence="11" type="ORF">GJ668_04990</name>
</gene>
<dbReference type="FunFam" id="3.40.640.10:FF:000027">
    <property type="entry name" value="Serine--pyruvate aminotransferase, mitochondrial"/>
    <property type="match status" value="1"/>
</dbReference>
<dbReference type="Proteomes" id="UP000434044">
    <property type="component" value="Unassembled WGS sequence"/>
</dbReference>
<proteinExistence type="inferred from homology"/>
<dbReference type="Gene3D" id="3.90.1150.10">
    <property type="entry name" value="Aspartate Aminotransferase, domain 1"/>
    <property type="match status" value="1"/>
</dbReference>
<comment type="similarity">
    <text evidence="2 8">Belongs to the class-V pyridoxal-phosphate-dependent aminotransferase family.</text>
</comment>
<comment type="caution">
    <text evidence="11">The sequence shown here is derived from an EMBL/GenBank/DDBJ whole genome shotgun (WGS) entry which is preliminary data.</text>
</comment>
<keyword evidence="3 11" id="KW-0032">Aminotransferase</keyword>
<dbReference type="Pfam" id="PF00266">
    <property type="entry name" value="Aminotran_5"/>
    <property type="match status" value="1"/>
</dbReference>
<name>A0A6N8EA73_9GAMM</name>
<dbReference type="InterPro" id="IPR000192">
    <property type="entry name" value="Aminotrans_V_dom"/>
</dbReference>
<evidence type="ECO:0000256" key="1">
    <source>
        <dbReference type="ARBA" id="ARBA00001933"/>
    </source>
</evidence>
<dbReference type="GO" id="GO:0008453">
    <property type="term" value="F:alanine-glyoxylate transaminase activity"/>
    <property type="evidence" value="ECO:0007669"/>
    <property type="project" value="TreeGrafter"/>
</dbReference>
<dbReference type="EMBL" id="WNKT01000006">
    <property type="protein sequence ID" value="MTW20451.1"/>
    <property type="molecule type" value="Genomic_DNA"/>
</dbReference>
<dbReference type="RefSeq" id="WP_155449014.1">
    <property type="nucleotide sequence ID" value="NZ_WNKT01000006.1"/>
</dbReference>
<evidence type="ECO:0000256" key="8">
    <source>
        <dbReference type="RuleBase" id="RU004075"/>
    </source>
</evidence>
<evidence type="ECO:0000256" key="5">
    <source>
        <dbReference type="ARBA" id="ARBA00022898"/>
    </source>
</evidence>
<keyword evidence="5 7" id="KW-0663">Pyridoxal phosphate</keyword>
<dbReference type="Gene3D" id="3.40.640.10">
    <property type="entry name" value="Type I PLP-dependent aspartate aminotransferase-like (Major domain)"/>
    <property type="match status" value="1"/>
</dbReference>
<evidence type="ECO:0000256" key="3">
    <source>
        <dbReference type="ARBA" id="ARBA00022576"/>
    </source>
</evidence>
<evidence type="ECO:0000256" key="7">
    <source>
        <dbReference type="PIRSR" id="PIRSR000524-50"/>
    </source>
</evidence>
<comment type="cofactor">
    <cofactor evidence="1 7 9">
        <name>pyridoxal 5'-phosphate</name>
        <dbReference type="ChEBI" id="CHEBI:597326"/>
    </cofactor>
</comment>
<dbReference type="SUPFAM" id="SSF53383">
    <property type="entry name" value="PLP-dependent transferases"/>
    <property type="match status" value="1"/>
</dbReference>
<feature type="domain" description="Aminotransferase class V" evidence="10">
    <location>
        <begin position="44"/>
        <end position="337"/>
    </location>
</feature>
<keyword evidence="4 11" id="KW-0808">Transferase</keyword>
<dbReference type="PANTHER" id="PTHR21152">
    <property type="entry name" value="AMINOTRANSFERASE CLASS V"/>
    <property type="match status" value="1"/>
</dbReference>
<dbReference type="AlphaFoldDB" id="A0A6N8EA73"/>
<dbReference type="OrthoDB" id="9766472at2"/>
<evidence type="ECO:0000256" key="4">
    <source>
        <dbReference type="ARBA" id="ARBA00022679"/>
    </source>
</evidence>
<dbReference type="InterPro" id="IPR015421">
    <property type="entry name" value="PyrdxlP-dep_Trfase_major"/>
</dbReference>
<evidence type="ECO:0000256" key="6">
    <source>
        <dbReference type="PIRSR" id="PIRSR000524-1"/>
    </source>
</evidence>
<evidence type="ECO:0000259" key="10">
    <source>
        <dbReference type="Pfam" id="PF00266"/>
    </source>
</evidence>
<keyword evidence="12" id="KW-1185">Reference proteome</keyword>
<feature type="binding site" evidence="6">
    <location>
        <position position="347"/>
    </location>
    <ligand>
        <name>substrate</name>
    </ligand>
</feature>
<dbReference type="GO" id="GO:0019265">
    <property type="term" value="P:glycine biosynthetic process, by transamination of glyoxylate"/>
    <property type="evidence" value="ECO:0007669"/>
    <property type="project" value="TreeGrafter"/>
</dbReference>
<reference evidence="11 12" key="1">
    <citation type="submission" date="2019-11" db="EMBL/GenBank/DDBJ databases">
        <title>Whole-genome sequence of the anaerobic purple sulfur bacterium Allochromatium palmeri DSM 15591.</title>
        <authorList>
            <person name="Kyndt J.A."/>
            <person name="Meyer T.E."/>
        </authorList>
    </citation>
    <scope>NUCLEOTIDE SEQUENCE [LARGE SCALE GENOMIC DNA]</scope>
    <source>
        <strain evidence="11 12">DSM 15591</strain>
    </source>
</reference>
<sequence>MTIRSFNPPVRTLMGPGPADVHPRVLAALARPTIGHLDPAFVGMMDEVKDLLRTAFRTQNALTMPVSAPGSAGMETCFVNLVEPGDEVVVCINGVFGGRMKENIERASGVPIVVQGTWGRAVDPDQVADTLKHHPNARLLAFVQAETSTGAQSDARALAEIARRHDCLTIVDAVTALGGSPLEVDAWGLDAVYSGSQKCLSCVPGLSPVTFNERALDRVRARKTRVQSWFLDLNLVMGYWSGEQKRSYHHTAPVNALYALHESLVMLAEEGIEAAWKRHAQHHLALRAGLETLGLELIVPESERLPQLNSVAVPAGIDEAALRARLLSRYNLELGAGLGDLAGKVWRIGLMGYSSRPANILLCLGAMASELDAMGYQADAGAAIVAARMALDQAA</sequence>
<dbReference type="InterPro" id="IPR020578">
    <property type="entry name" value="Aminotrans_V_PyrdxlP_BS"/>
</dbReference>
<dbReference type="InterPro" id="IPR024169">
    <property type="entry name" value="SP_NH2Trfase/AEP_transaminase"/>
</dbReference>
<feature type="modified residue" description="N6-(pyridoxal phosphate)lysine" evidence="7">
    <location>
        <position position="198"/>
    </location>
</feature>
<dbReference type="InterPro" id="IPR015422">
    <property type="entry name" value="PyrdxlP-dep_Trfase_small"/>
</dbReference>
<organism evidence="11 12">
    <name type="scientific">Allochromatium palmeri</name>
    <dbReference type="NCBI Taxonomy" id="231048"/>
    <lineage>
        <taxon>Bacteria</taxon>
        <taxon>Pseudomonadati</taxon>
        <taxon>Pseudomonadota</taxon>
        <taxon>Gammaproteobacteria</taxon>
        <taxon>Chromatiales</taxon>
        <taxon>Chromatiaceae</taxon>
        <taxon>Allochromatium</taxon>
    </lineage>
</organism>
<dbReference type="InterPro" id="IPR015424">
    <property type="entry name" value="PyrdxlP-dep_Trfase"/>
</dbReference>
<dbReference type="GO" id="GO:0004760">
    <property type="term" value="F:L-serine-pyruvate transaminase activity"/>
    <property type="evidence" value="ECO:0007669"/>
    <property type="project" value="TreeGrafter"/>
</dbReference>
<protein>
    <submittedName>
        <fullName evidence="11">Aminotransferase class V-fold PLP-dependent enzyme</fullName>
    </submittedName>
</protein>
<evidence type="ECO:0000313" key="12">
    <source>
        <dbReference type="Proteomes" id="UP000434044"/>
    </source>
</evidence>
<evidence type="ECO:0000256" key="2">
    <source>
        <dbReference type="ARBA" id="ARBA00009236"/>
    </source>
</evidence>
<dbReference type="PANTHER" id="PTHR21152:SF40">
    <property type="entry name" value="ALANINE--GLYOXYLATE AMINOTRANSFERASE"/>
    <property type="match status" value="1"/>
</dbReference>
<accession>A0A6N8EA73</accession>